<evidence type="ECO:0000313" key="3">
    <source>
        <dbReference type="Proteomes" id="UP000245680"/>
    </source>
</evidence>
<accession>A0A2V2LA82</accession>
<gene>
    <name evidence="2" type="ORF">DKT77_12315</name>
</gene>
<dbReference type="Proteomes" id="UP000245680">
    <property type="component" value="Unassembled WGS sequence"/>
</dbReference>
<dbReference type="RefSeq" id="WP_109811997.1">
    <property type="nucleotide sequence ID" value="NZ_QGKU01000038.1"/>
</dbReference>
<feature type="chain" id="PRO_5016129021" description="PEP-CTERM protein-sorting domain-containing protein" evidence="1">
    <location>
        <begin position="21"/>
        <end position="204"/>
    </location>
</feature>
<dbReference type="EMBL" id="QGKU01000038">
    <property type="protein sequence ID" value="PWR02328.1"/>
    <property type="molecule type" value="Genomic_DNA"/>
</dbReference>
<sequence>MKSLALTLGLTAFLAVQAQAVTLAAVLDYTTQDTRFINATEAVAISFSLSDATSAISVSAPIDCAACEGEVFLTNDVGTGSSLANLVDWFALENITGSELFSGLSLPSGTYYLGVSVTSGFATWGESGTPTVIENSPGDIGLQYAASPILAGFPASSDFIARLSGDALLFEVETTAIPAPASVLLLISAAGGLMALGRRRSSGA</sequence>
<comment type="caution">
    <text evidence="2">The sequence shown here is derived from an EMBL/GenBank/DDBJ whole genome shotgun (WGS) entry which is preliminary data.</text>
</comment>
<keyword evidence="3" id="KW-1185">Reference proteome</keyword>
<reference evidence="2 3" key="1">
    <citation type="submission" date="2018-05" db="EMBL/GenBank/DDBJ databases">
        <title>Rhodobacteraceae gen. nov., sp. nov. isolated from sea water.</title>
        <authorList>
            <person name="Ren Y."/>
        </authorList>
    </citation>
    <scope>NUCLEOTIDE SEQUENCE [LARGE SCALE GENOMIC DNA]</scope>
    <source>
        <strain evidence="2 3">TG-679</strain>
    </source>
</reference>
<dbReference type="AlphaFoldDB" id="A0A2V2LA82"/>
<keyword evidence="1" id="KW-0732">Signal</keyword>
<evidence type="ECO:0000256" key="1">
    <source>
        <dbReference type="SAM" id="SignalP"/>
    </source>
</evidence>
<protein>
    <recommendedName>
        <fullName evidence="4">PEP-CTERM protein-sorting domain-containing protein</fullName>
    </recommendedName>
</protein>
<evidence type="ECO:0000313" key="2">
    <source>
        <dbReference type="EMBL" id="PWR02328.1"/>
    </source>
</evidence>
<proteinExistence type="predicted"/>
<organism evidence="2 3">
    <name type="scientific">Meridianimarinicoccus roseus</name>
    <dbReference type="NCBI Taxonomy" id="2072018"/>
    <lineage>
        <taxon>Bacteria</taxon>
        <taxon>Pseudomonadati</taxon>
        <taxon>Pseudomonadota</taxon>
        <taxon>Alphaproteobacteria</taxon>
        <taxon>Rhodobacterales</taxon>
        <taxon>Paracoccaceae</taxon>
        <taxon>Meridianimarinicoccus</taxon>
    </lineage>
</organism>
<name>A0A2V2LA82_9RHOB</name>
<evidence type="ECO:0008006" key="4">
    <source>
        <dbReference type="Google" id="ProtNLM"/>
    </source>
</evidence>
<feature type="signal peptide" evidence="1">
    <location>
        <begin position="1"/>
        <end position="20"/>
    </location>
</feature>